<evidence type="ECO:0000313" key="4">
    <source>
        <dbReference type="Proteomes" id="UP000591941"/>
    </source>
</evidence>
<keyword evidence="2" id="KW-1133">Transmembrane helix</keyword>
<evidence type="ECO:0000313" key="3">
    <source>
        <dbReference type="EMBL" id="MBB6477279.1"/>
    </source>
</evidence>
<comment type="caution">
    <text evidence="3">The sequence shown here is derived from an EMBL/GenBank/DDBJ whole genome shotgun (WGS) entry which is preliminary data.</text>
</comment>
<feature type="transmembrane region" description="Helical" evidence="2">
    <location>
        <begin position="85"/>
        <end position="104"/>
    </location>
</feature>
<keyword evidence="1 2" id="KW-0472">Membrane</keyword>
<accession>A0A841R2H0</accession>
<dbReference type="EMBL" id="JACHHI010000001">
    <property type="protein sequence ID" value="MBB6477279.1"/>
    <property type="molecule type" value="Genomic_DNA"/>
</dbReference>
<name>A0A841R2H0_9FIRM</name>
<comment type="subcellular location">
    <subcellularLocation>
        <location evidence="1">Cell membrane</location>
        <topology evidence="1">Multi-pass membrane protein</topology>
    </subcellularLocation>
</comment>
<keyword evidence="1 2" id="KW-0812">Transmembrane</keyword>
<feature type="transmembrane region" description="Helical" evidence="2">
    <location>
        <begin position="27"/>
        <end position="47"/>
    </location>
</feature>
<dbReference type="PIRSF" id="PIRSF018579">
    <property type="entry name" value="Sbp"/>
    <property type="match status" value="1"/>
</dbReference>
<dbReference type="AlphaFoldDB" id="A0A841R2H0"/>
<organism evidence="3 4">
    <name type="scientific">Negativicoccus succinicivorans</name>
    <dbReference type="NCBI Taxonomy" id="620903"/>
    <lineage>
        <taxon>Bacteria</taxon>
        <taxon>Bacillati</taxon>
        <taxon>Bacillota</taxon>
        <taxon>Negativicutes</taxon>
        <taxon>Veillonellales</taxon>
        <taxon>Veillonellaceae</taxon>
        <taxon>Negativicoccus</taxon>
    </lineage>
</organism>
<evidence type="ECO:0000256" key="2">
    <source>
        <dbReference type="SAM" id="Phobius"/>
    </source>
</evidence>
<dbReference type="OrthoDB" id="9812056at2"/>
<dbReference type="GO" id="GO:0005886">
    <property type="term" value="C:plasma membrane"/>
    <property type="evidence" value="ECO:0007669"/>
    <property type="project" value="UniProtKB-SubCell"/>
</dbReference>
<proteinExistence type="inferred from homology"/>
<dbReference type="GeneID" id="93485591"/>
<reference evidence="3 4" key="1">
    <citation type="submission" date="2020-08" db="EMBL/GenBank/DDBJ databases">
        <title>Genomic Encyclopedia of Type Strains, Phase IV (KMG-IV): sequencing the most valuable type-strain genomes for metagenomic binning, comparative biology and taxonomic classification.</title>
        <authorList>
            <person name="Goeker M."/>
        </authorList>
    </citation>
    <scope>NUCLEOTIDE SEQUENCE [LARGE SCALE GENOMIC DNA]</scope>
    <source>
        <strain evidence="3 4">DSM 21255</strain>
    </source>
</reference>
<comment type="similarity">
    <text evidence="1">Belongs to the sbp family.</text>
</comment>
<evidence type="ECO:0000256" key="1">
    <source>
        <dbReference type="PIRNR" id="PIRNR018579"/>
    </source>
</evidence>
<gene>
    <name evidence="3" type="ORF">HNR45_000301</name>
</gene>
<keyword evidence="4" id="KW-1185">Reference proteome</keyword>
<dbReference type="InterPro" id="IPR009709">
    <property type="entry name" value="DUF1290"/>
</dbReference>
<feature type="transmembrane region" description="Helical" evidence="2">
    <location>
        <begin position="59"/>
        <end position="79"/>
    </location>
</feature>
<dbReference type="Pfam" id="PF06947">
    <property type="entry name" value="DUF1290"/>
    <property type="match status" value="1"/>
</dbReference>
<sequence>MIVALMLGGLFLGIVMGMWFPWAIPISYAPFLSVAIMACLDSVFGGVRSYMEGKYDHTIFFSGFFVNALVAMLFVFIGSRLGIDIYYVALLSFGLRIFDNTAAIRRIWLNERKTGVR</sequence>
<protein>
    <submittedName>
        <fullName evidence="3">Small basic protein</fullName>
    </submittedName>
</protein>
<dbReference type="Proteomes" id="UP000591941">
    <property type="component" value="Unassembled WGS sequence"/>
</dbReference>
<keyword evidence="1" id="KW-1003">Cell membrane</keyword>
<dbReference type="RefSeq" id="WP_024049016.1">
    <property type="nucleotide sequence ID" value="NZ_CABWNB010000001.1"/>
</dbReference>